<evidence type="ECO:0000313" key="2">
    <source>
        <dbReference type="Proteomes" id="UP000606499"/>
    </source>
</evidence>
<reference evidence="1" key="1">
    <citation type="submission" date="2020-08" db="EMBL/GenBank/DDBJ databases">
        <title>Genome public.</title>
        <authorList>
            <person name="Liu C."/>
            <person name="Sun Q."/>
        </authorList>
    </citation>
    <scope>NUCLEOTIDE SEQUENCE</scope>
    <source>
        <strain evidence="1">NSJ-28</strain>
    </source>
</reference>
<dbReference type="RefSeq" id="WP_153802403.1">
    <property type="nucleotide sequence ID" value="NZ_JACOPL010000029.1"/>
</dbReference>
<proteinExistence type="predicted"/>
<dbReference type="Proteomes" id="UP000606499">
    <property type="component" value="Unassembled WGS sequence"/>
</dbReference>
<sequence length="46" mass="5060">MKNEKTLESCASDARNTVLEIKKLVAALCDVDVADIKIVLEVKKDV</sequence>
<organism evidence="1 2">
    <name type="scientific">Agathobaculum faecis</name>
    <dbReference type="NCBI Taxonomy" id="2763013"/>
    <lineage>
        <taxon>Bacteria</taxon>
        <taxon>Bacillati</taxon>
        <taxon>Bacillota</taxon>
        <taxon>Clostridia</taxon>
        <taxon>Eubacteriales</taxon>
        <taxon>Butyricicoccaceae</taxon>
        <taxon>Agathobaculum</taxon>
    </lineage>
</organism>
<gene>
    <name evidence="1" type="ORF">H8S45_15095</name>
</gene>
<keyword evidence="2" id="KW-1185">Reference proteome</keyword>
<evidence type="ECO:0000313" key="1">
    <source>
        <dbReference type="EMBL" id="MBC5726774.1"/>
    </source>
</evidence>
<name>A0A923LX32_9FIRM</name>
<comment type="caution">
    <text evidence="1">The sequence shown here is derived from an EMBL/GenBank/DDBJ whole genome shotgun (WGS) entry which is preliminary data.</text>
</comment>
<dbReference type="EMBL" id="JACOPL010000029">
    <property type="protein sequence ID" value="MBC5726774.1"/>
    <property type="molecule type" value="Genomic_DNA"/>
</dbReference>
<protein>
    <submittedName>
        <fullName evidence="1">Uncharacterized protein</fullName>
    </submittedName>
</protein>
<dbReference type="AlphaFoldDB" id="A0A923LX32"/>
<accession>A0A923LX32</accession>